<protein>
    <recommendedName>
        <fullName evidence="8">Transcription factor AP-2 C-terminal domain-containing protein</fullName>
    </recommendedName>
</protein>
<organism evidence="9 10">
    <name type="scientific">Dissostichus mawsoni</name>
    <name type="common">Antarctic cod</name>
    <dbReference type="NCBI Taxonomy" id="36200"/>
    <lineage>
        <taxon>Eukaryota</taxon>
        <taxon>Metazoa</taxon>
        <taxon>Chordata</taxon>
        <taxon>Craniata</taxon>
        <taxon>Vertebrata</taxon>
        <taxon>Euteleostomi</taxon>
        <taxon>Actinopterygii</taxon>
        <taxon>Neopterygii</taxon>
        <taxon>Teleostei</taxon>
        <taxon>Neoteleostei</taxon>
        <taxon>Acanthomorphata</taxon>
        <taxon>Eupercaria</taxon>
        <taxon>Perciformes</taxon>
        <taxon>Notothenioidei</taxon>
        <taxon>Nototheniidae</taxon>
        <taxon>Dissostichus</taxon>
    </lineage>
</organism>
<dbReference type="EMBL" id="JAAKFY010000011">
    <property type="protein sequence ID" value="KAF3850143.1"/>
    <property type="molecule type" value="Genomic_DNA"/>
</dbReference>
<dbReference type="GO" id="GO:0000977">
    <property type="term" value="F:RNA polymerase II transcription regulatory region sequence-specific DNA binding"/>
    <property type="evidence" value="ECO:0007669"/>
    <property type="project" value="TreeGrafter"/>
</dbReference>
<keyword evidence="10" id="KW-1185">Reference proteome</keyword>
<dbReference type="Pfam" id="PF03299">
    <property type="entry name" value="TF_AP-2"/>
    <property type="match status" value="2"/>
</dbReference>
<evidence type="ECO:0000313" key="9">
    <source>
        <dbReference type="EMBL" id="KAF3850143.1"/>
    </source>
</evidence>
<comment type="caution">
    <text evidence="9">The sequence shown here is derived from an EMBL/GenBank/DDBJ whole genome shotgun (WGS) entry which is preliminary data.</text>
</comment>
<dbReference type="GO" id="GO:0000981">
    <property type="term" value="F:DNA-binding transcription factor activity, RNA polymerase II-specific"/>
    <property type="evidence" value="ECO:0007669"/>
    <property type="project" value="TreeGrafter"/>
</dbReference>
<evidence type="ECO:0000256" key="6">
    <source>
        <dbReference type="ARBA" id="ARBA00023242"/>
    </source>
</evidence>
<accession>A0A7J5YLU9</accession>
<feature type="region of interest" description="Disordered" evidence="7">
    <location>
        <begin position="833"/>
        <end position="856"/>
    </location>
</feature>
<evidence type="ECO:0000256" key="4">
    <source>
        <dbReference type="ARBA" id="ARBA00023125"/>
    </source>
</evidence>
<evidence type="ECO:0000256" key="7">
    <source>
        <dbReference type="SAM" id="MobiDB-lite"/>
    </source>
</evidence>
<name>A0A7J5YLU9_DISMA</name>
<sequence length="856" mass="93836">MAPVAVFPSRACGNDISFRWFKIRHDGSNSYRLMQLGCLESVANSSVAYSSSSPLTYPAPAGTEFASPYFSANHQYTPLHHQSFHYEFQHSHPTVAPEAYGLNSLHSGQYYQQIHHGEPADFINLHNARSALKSSCLDEQQRRELGCLDAYRRHDLSLMTSHGSQAYGVGMHHADQRLLPAGGLGLSSSGSEDLQGSVEAQCGLVLNGRGGVIQRGGTCVVNPTDLFCSVPGRLSLLSSTSKYKVTIAEVKRRLSPPECLNASLLGGILRRAKSKNGGRCLREKLDRLGLNLPAGRRKAANVTLLTSLVEGEALHLARDFGYTCETEFPSKAVGEHLARQHSEPKETSARKKMVLATKQICKEFQDLLSQDRSPLGSSRPTTILELDIQRHLTHFSLITHGFGTPAVCAALSTFQTVLKATMLWKLVENVKYEDIYEDRHDGVSSHSSRLSQLGSHAGPYSSAPPLSHAPTSDFQPPYFPPPYQPLAHYQSQDPYSHVSDPYTLNSLHQSQQSAWGARRQDAAAERMDSSALLAQPRASLSQLSGLDPRRDYGVRRTDVLLHPGLDGMGDGLLHGLHGMEDVQTLDDTNGTNILDQSVIKKVPMPHKHMGSLMLGKDGLMGGITVSINEVFCSVPGRLSLLSSTSKYKVTVGEVQRRLSPPECLNASLLGGVLRRAKSKNGGRCLREKLEKIGLNLPAGRRKAANVTLLTSLVEGEAVHLARDFGYLCETEFPTKAVSEYLNRQHADPNELHTRKNMLLATKQLCKEFSDLLAQDRTPLGNSRPSPILEPGIQSCLSHFSFITHGFGSPAICAALTTLQNYLTEALKGLDKMFINSPPNNNRHGDNKADKEEKQRK</sequence>
<evidence type="ECO:0000256" key="3">
    <source>
        <dbReference type="ARBA" id="ARBA00023015"/>
    </source>
</evidence>
<feature type="compositionally biased region" description="Basic and acidic residues" evidence="7">
    <location>
        <begin position="842"/>
        <end position="856"/>
    </location>
</feature>
<evidence type="ECO:0000313" key="10">
    <source>
        <dbReference type="Proteomes" id="UP000518266"/>
    </source>
</evidence>
<dbReference type="InterPro" id="IPR004979">
    <property type="entry name" value="TF_AP2"/>
</dbReference>
<comment type="subcellular location">
    <subcellularLocation>
        <location evidence="1">Nucleus</location>
    </subcellularLocation>
</comment>
<dbReference type="InterPro" id="IPR013854">
    <property type="entry name" value="TF_AP2_C"/>
</dbReference>
<evidence type="ECO:0000256" key="2">
    <source>
        <dbReference type="ARBA" id="ARBA00007770"/>
    </source>
</evidence>
<keyword evidence="6" id="KW-0539">Nucleus</keyword>
<dbReference type="GO" id="GO:0042127">
    <property type="term" value="P:regulation of cell population proliferation"/>
    <property type="evidence" value="ECO:0007669"/>
    <property type="project" value="TreeGrafter"/>
</dbReference>
<dbReference type="OrthoDB" id="6252992at2759"/>
<proteinExistence type="inferred from homology"/>
<evidence type="ECO:0000259" key="8">
    <source>
        <dbReference type="Pfam" id="PF03299"/>
    </source>
</evidence>
<feature type="domain" description="Transcription factor AP-2 C-terminal" evidence="8">
    <location>
        <begin position="631"/>
        <end position="825"/>
    </location>
</feature>
<keyword evidence="4" id="KW-0238">DNA-binding</keyword>
<dbReference type="GO" id="GO:0005634">
    <property type="term" value="C:nucleus"/>
    <property type="evidence" value="ECO:0007669"/>
    <property type="project" value="UniProtKB-SubCell"/>
</dbReference>
<keyword evidence="3" id="KW-0805">Transcription regulation</keyword>
<dbReference type="PANTHER" id="PTHR10812:SF14">
    <property type="entry name" value="TRANSCRIPTION FACTOR AP-2-BETA"/>
    <property type="match status" value="1"/>
</dbReference>
<feature type="compositionally biased region" description="Basic and acidic residues" evidence="7">
    <location>
        <begin position="518"/>
        <end position="528"/>
    </location>
</feature>
<feature type="compositionally biased region" description="Low complexity" evidence="7">
    <location>
        <begin position="444"/>
        <end position="456"/>
    </location>
</feature>
<feature type="domain" description="Transcription factor AP-2 C-terminal" evidence="8">
    <location>
        <begin position="227"/>
        <end position="419"/>
    </location>
</feature>
<gene>
    <name evidence="9" type="ORF">F7725_019862</name>
</gene>
<comment type="similarity">
    <text evidence="2">Belongs to the AP-2 family.</text>
</comment>
<evidence type="ECO:0000256" key="1">
    <source>
        <dbReference type="ARBA" id="ARBA00004123"/>
    </source>
</evidence>
<evidence type="ECO:0000256" key="5">
    <source>
        <dbReference type="ARBA" id="ARBA00023163"/>
    </source>
</evidence>
<feature type="region of interest" description="Disordered" evidence="7">
    <location>
        <begin position="441"/>
        <end position="529"/>
    </location>
</feature>
<reference evidence="9 10" key="1">
    <citation type="submission" date="2020-03" db="EMBL/GenBank/DDBJ databases">
        <title>Dissostichus mawsoni Genome sequencing and assembly.</title>
        <authorList>
            <person name="Park H."/>
        </authorList>
    </citation>
    <scope>NUCLEOTIDE SEQUENCE [LARGE SCALE GENOMIC DNA]</scope>
    <source>
        <strain evidence="9">DM0001</strain>
        <tissue evidence="9">Muscle</tissue>
    </source>
</reference>
<dbReference type="PRINTS" id="PR01748">
    <property type="entry name" value="AP2TNSCPFCT"/>
</dbReference>
<dbReference type="Proteomes" id="UP000518266">
    <property type="component" value="Unassembled WGS sequence"/>
</dbReference>
<dbReference type="AlphaFoldDB" id="A0A7J5YLU9"/>
<keyword evidence="5" id="KW-0804">Transcription</keyword>
<feature type="compositionally biased region" description="Polar residues" evidence="7">
    <location>
        <begin position="502"/>
        <end position="514"/>
    </location>
</feature>
<dbReference type="PANTHER" id="PTHR10812">
    <property type="entry name" value="TRANSCRIPTION FACTOR AP-2"/>
    <property type="match status" value="1"/>
</dbReference>